<dbReference type="Proteomes" id="UP000478052">
    <property type="component" value="Unassembled WGS sequence"/>
</dbReference>
<feature type="domain" description="Integrase catalytic" evidence="5">
    <location>
        <begin position="2441"/>
        <end position="2629"/>
    </location>
</feature>
<dbReference type="InterPro" id="IPR012337">
    <property type="entry name" value="RNaseH-like_sf"/>
</dbReference>
<dbReference type="PROSITE" id="PS00518">
    <property type="entry name" value="ZF_RING_1"/>
    <property type="match status" value="1"/>
</dbReference>
<dbReference type="InterPro" id="IPR043502">
    <property type="entry name" value="DNA/RNA_pol_sf"/>
</dbReference>
<dbReference type="Gene3D" id="3.30.420.10">
    <property type="entry name" value="Ribonuclease H-like superfamily/Ribonuclease H"/>
    <property type="match status" value="2"/>
</dbReference>
<dbReference type="GO" id="GO:0003676">
    <property type="term" value="F:nucleic acid binding"/>
    <property type="evidence" value="ECO:0007669"/>
    <property type="project" value="InterPro"/>
</dbReference>
<evidence type="ECO:0000256" key="1">
    <source>
        <dbReference type="ARBA" id="ARBA00022723"/>
    </source>
</evidence>
<evidence type="ECO:0000256" key="3">
    <source>
        <dbReference type="ARBA" id="ARBA00022833"/>
    </source>
</evidence>
<dbReference type="GO" id="GO:0042575">
    <property type="term" value="C:DNA polymerase complex"/>
    <property type="evidence" value="ECO:0007669"/>
    <property type="project" value="UniProtKB-ARBA"/>
</dbReference>
<keyword evidence="1" id="KW-0479">Metal-binding</keyword>
<sequence>MELAHKSNGPTCYLPHHSVFKSNSLTTKMRVVFDGSAATRSGHSLNDILLCGPTVQPDLISIILRFRIHKVALTADIAKMYMQIRVSPEDCDMQRICYRESPADPLKDYRLLTVTYGTRSASFLATRCLLELSYSATNRATQRAIQQDFYVDDLLSGGEDETECYKLFQDLSNELNKANLPLRKWCSNSKLVMSKMSIPESDPTHLLSINEEDTIGMLGLTWQPTNDCFKFVFKDLSRPLHMTKRTLLSNINSVYDPVGFLTPALIRGKIFMQHLWSSKLNWDAPLSPDLQTKWINFYQSLQSLEQLSIPRRVPFDNVTSVQLHGFCDASQNAFGACVYFRSLITFQCHLYCSKSRVAPLKPTTIPRLELCGALLLAELINMVTRELERIKIYYDSANVILWSDSSIVVSWINTDKPLKSYVSNRVAQILDLTQPFQWHHVPTSSNPADVITRGCSAESLLSNELWWNGPKWLAHTEDLWPSNDAALTELPEIKIIRPVLLGIQPAECQFEKRYSSWSRMNRITAYILRFCHNARTKMVPDRRLNSPSVSELTNAAMVLIRKTQSTSFTSEIVELKAGRPVGRRSTLRALNPFIDEDGLVRVGGRLINTDIAYTRKCPIVLPAKSAVTRLIFEYEHKRLIHIGPKGLLANIHLRYWPIRGRIIANQTVRRCIICFRSSPSLIAPFMASLPRARVNIERPFAKTGIDFCGPILIRSGIRKVVSIKCYIAVFVCFVTRAVHLELVSGLTAEAFLASLMRFLSRRGYCSHIYSDNGTNFVGANKVLHSYFQRIKGQRTVEESLSDLKIQWHFIPPSAPHVRSVDHVRGHCAPAAAMLATLPMTVTGVRLGRARSPALLFFFPCSRPLHRYAGSARSSIGHCFFPFGSVTKKRGLPHRGCSADKPSFYVLILLLTVVVQSGLYIVNGVNNNKTINAPLRDGVQARTRVPAQDSAAPQFRSSSSATTVHQFKASAREAAHLEDLVSGDIRCEGSPGRHFGSRAWLVGPSTSGTQESLNIMAGDRDTRAKERATLRRDQAIARIRQIHTLATSSTTDESSRDQLAVAIVDIDSLWANFVVENNNLLDILTESDLLGEFSVNVETETRALVVEAKALYKASQPTPAFGVGTVQQVSYEGIIDQARSSAGGSSKDCPAPYAPLAVAPMRLPEIPLPTFDGECQNWPAFRDMFGNMVANNDKISNVAKFYYLVGCLHEDPQEVIKGFSISNESFTLAWDALVERYDKPRKLASSIIDKLIAAPVANSENLAALQTFMSVFDENITILESLQIPDLASFLLFSLATRCLPTISRRLFEAENNEEYPSIHSVIKFVKTRIQVLENAGVPLAGSSSKSANLKKTGFRRESKTTLVSTSKPSTSKPATPKPSSSKSSSTPCYVCSGAHQLADCAKFKACSVDERYKVVCTHRLCMVCLNTGHMSFKCPSSCSICKRRHHALLHRDQEPSRSAPPAAMLSRHQAPTVLLGTALVHVRDTIGSYQTVRALIDSASQISAITAACCNRLGLQPSRWTVPVTGLSGQKVPDVQGIVQLTIQPRDKPTPAIKVKPWVLSTITSDMPARQLPAQVRAKCSHLTLADPRFDEPAPVEMLIGADIFPQVWKNECSSLGPGFPSVYSSVFGWVLIGPVQEHPDIGAQAMLVSLVSSMESIMERFWSMEEPEAAPPQFTEDGLCEELFNSELRRDSRGRFAVPLPFRTGHPVEDFPGSRQVALNRFLQLERKLSADEVLYIAYRKFMLDYESLGHMSLAEGPGQYFIPHHAIQKSEGDSVKLRVVFDASAKCHSGVSLNECLLVGPKLQQDIVDVLFGFRVHKVAFTTDICKMYRQIEVLPQYRGYQHILWRDSPQASLREYTLNTVTYGVNCAPYLALRVLRHIADTECENFPDVNRALRHQTYMDDICVGAESLEVAKTFQLNLINTLARSGLELKKWASNTPELLEHLRPEDCSGHPLAFEQNDATYVLGMRWNHDEDYFSFSINNFKMIPTKRGVLSMIARIFDPLGLLAPATFLAKSIMQRVWVAQIGWDDQLPSDIADDWCDFYHSLGWLAEIKIPRYIGCSTGYSYVLCGFSDASSKGYAAVAYLRVTTRSGSVGIYLLGSKTKLAPLKTSSIPRLELSGAVLLALWLGRIKRALEPQIEISKVFAWSDSTIVLSWLGNNHTSFKTFVSNRIFLIQITIPVCQWLHVRSENNPADCASRGLRPSELKNATLYWKGPDFLLSSADSWPTRVSKLTLDQLPEVQPVCVVAQSHTPEEWYVRFSSFDHMIRVVARLRRFILRSRKMDVETGFLKQSELDAALITVVKSAQGYFFREVISNLTRGEEVQRKGIARLSPFLDPLGVVRVGGRLQNTNWSECRRHPMLIPKEAHLAVLVTRHWHSYACHAGPRLITALVQRRFWVVGIRLVVHRVIRRCIICTRIKPINPQPMMADLPRFRVQEAHPFSVVGIDYAGPLQMKELSLRKARIVKVYIAVFVCMSTKAVHLEPVSALSTEAFRLTLDRFVARRGLPSSIYSDCGTNFVGAARQLRRMVNHPDNRDQLSGHIACEWHFNPPGAPHFGGIWEAAVKSAKSLLIRAMNSQVWTLEEFTTVLCRVEAALNSRPLVPASSDPNDLECLTPGHFLVGRPLMSIPEPVINSARSGLQTRWKLLQQSFQFFWRRWSQEYLNTLQVRGKWTKNSNNVEVGNMVVVKISDTPPLTWPLGRVIEVYPGTDQIVRVAKVKTSQGVFTRPVVKLVPLPTDL</sequence>
<dbReference type="EMBL" id="VUJU01005626">
    <property type="protein sequence ID" value="KAF0750720.1"/>
    <property type="molecule type" value="Genomic_DNA"/>
</dbReference>
<evidence type="ECO:0000313" key="7">
    <source>
        <dbReference type="Proteomes" id="UP000478052"/>
    </source>
</evidence>
<dbReference type="OrthoDB" id="8057024at2759"/>
<dbReference type="Pfam" id="PF17921">
    <property type="entry name" value="Integrase_H2C2"/>
    <property type="match status" value="1"/>
</dbReference>
<dbReference type="InterPro" id="IPR021109">
    <property type="entry name" value="Peptidase_aspartic_dom_sf"/>
</dbReference>
<feature type="domain" description="Integrase catalytic" evidence="5">
    <location>
        <begin position="695"/>
        <end position="815"/>
    </location>
</feature>
<evidence type="ECO:0000256" key="2">
    <source>
        <dbReference type="ARBA" id="ARBA00022771"/>
    </source>
</evidence>
<keyword evidence="2" id="KW-0863">Zinc-finger</keyword>
<dbReference type="InterPro" id="IPR041588">
    <property type="entry name" value="Integrase_H2C2"/>
</dbReference>
<evidence type="ECO:0000313" key="6">
    <source>
        <dbReference type="EMBL" id="KAF0750720.1"/>
    </source>
</evidence>
<name>A0A6G0Y826_APHCR</name>
<dbReference type="CDD" id="cd00303">
    <property type="entry name" value="retropepsin_like"/>
    <property type="match status" value="1"/>
</dbReference>
<feature type="region of interest" description="Disordered" evidence="4">
    <location>
        <begin position="1340"/>
        <end position="1385"/>
    </location>
</feature>
<dbReference type="GO" id="GO:0071897">
    <property type="term" value="P:DNA biosynthetic process"/>
    <property type="evidence" value="ECO:0007669"/>
    <property type="project" value="UniProtKB-ARBA"/>
</dbReference>
<dbReference type="InterPro" id="IPR017907">
    <property type="entry name" value="Znf_RING_CS"/>
</dbReference>
<dbReference type="PROSITE" id="PS50994">
    <property type="entry name" value="INTEGRASE"/>
    <property type="match status" value="2"/>
</dbReference>
<keyword evidence="3" id="KW-0862">Zinc</keyword>
<dbReference type="InterPro" id="IPR005312">
    <property type="entry name" value="DUF1759"/>
</dbReference>
<dbReference type="InterPro" id="IPR008042">
    <property type="entry name" value="Retrotrans_Pao"/>
</dbReference>
<feature type="compositionally biased region" description="Low complexity" evidence="4">
    <location>
        <begin position="1360"/>
        <end position="1385"/>
    </location>
</feature>
<proteinExistence type="predicted"/>
<dbReference type="Pfam" id="PF05380">
    <property type="entry name" value="Peptidase_A17"/>
    <property type="match status" value="2"/>
</dbReference>
<gene>
    <name evidence="6" type="ORF">FWK35_00030000</name>
</gene>
<evidence type="ECO:0000259" key="5">
    <source>
        <dbReference type="PROSITE" id="PS50994"/>
    </source>
</evidence>
<evidence type="ECO:0000256" key="4">
    <source>
        <dbReference type="SAM" id="MobiDB-lite"/>
    </source>
</evidence>
<comment type="caution">
    <text evidence="6">The sequence shown here is derived from an EMBL/GenBank/DDBJ whole genome shotgun (WGS) entry which is preliminary data.</text>
</comment>
<dbReference type="GO" id="GO:0015074">
    <property type="term" value="P:DNA integration"/>
    <property type="evidence" value="ECO:0007669"/>
    <property type="project" value="InterPro"/>
</dbReference>
<dbReference type="PANTHER" id="PTHR47331:SF1">
    <property type="entry name" value="GAG-LIKE PROTEIN"/>
    <property type="match status" value="1"/>
</dbReference>
<dbReference type="InterPro" id="IPR036397">
    <property type="entry name" value="RNaseH_sf"/>
</dbReference>
<dbReference type="PANTHER" id="PTHR47331">
    <property type="entry name" value="PHD-TYPE DOMAIN-CONTAINING PROTEIN"/>
    <property type="match status" value="1"/>
</dbReference>
<dbReference type="GO" id="GO:0008270">
    <property type="term" value="F:zinc ion binding"/>
    <property type="evidence" value="ECO:0007669"/>
    <property type="project" value="UniProtKB-KW"/>
</dbReference>
<accession>A0A6G0Y826</accession>
<reference evidence="6 7" key="1">
    <citation type="submission" date="2019-08" db="EMBL/GenBank/DDBJ databases">
        <title>Whole genome of Aphis craccivora.</title>
        <authorList>
            <person name="Voronova N.V."/>
            <person name="Shulinski R.S."/>
            <person name="Bandarenka Y.V."/>
            <person name="Zhorov D.G."/>
            <person name="Warner D."/>
        </authorList>
    </citation>
    <scope>NUCLEOTIDE SEQUENCE [LARGE SCALE GENOMIC DNA]</scope>
    <source>
        <strain evidence="6">180601</strain>
        <tissue evidence="6">Whole Body</tissue>
    </source>
</reference>
<organism evidence="6 7">
    <name type="scientific">Aphis craccivora</name>
    <name type="common">Cowpea aphid</name>
    <dbReference type="NCBI Taxonomy" id="307492"/>
    <lineage>
        <taxon>Eukaryota</taxon>
        <taxon>Metazoa</taxon>
        <taxon>Ecdysozoa</taxon>
        <taxon>Arthropoda</taxon>
        <taxon>Hexapoda</taxon>
        <taxon>Insecta</taxon>
        <taxon>Pterygota</taxon>
        <taxon>Neoptera</taxon>
        <taxon>Paraneoptera</taxon>
        <taxon>Hemiptera</taxon>
        <taxon>Sternorrhyncha</taxon>
        <taxon>Aphidomorpha</taxon>
        <taxon>Aphidoidea</taxon>
        <taxon>Aphididae</taxon>
        <taxon>Aphidini</taxon>
        <taxon>Aphis</taxon>
        <taxon>Aphis</taxon>
    </lineage>
</organism>
<dbReference type="InterPro" id="IPR040676">
    <property type="entry name" value="DUF5641"/>
</dbReference>
<dbReference type="Pfam" id="PF03564">
    <property type="entry name" value="DUF1759"/>
    <property type="match status" value="1"/>
</dbReference>
<protein>
    <submittedName>
        <fullName evidence="6">Integrase catalytic domain-containing protein</fullName>
    </submittedName>
</protein>
<keyword evidence="7" id="KW-1185">Reference proteome</keyword>
<dbReference type="Gene3D" id="2.40.70.10">
    <property type="entry name" value="Acid Proteases"/>
    <property type="match status" value="1"/>
</dbReference>
<dbReference type="SUPFAM" id="SSF53098">
    <property type="entry name" value="Ribonuclease H-like"/>
    <property type="match status" value="2"/>
</dbReference>
<dbReference type="SUPFAM" id="SSF56672">
    <property type="entry name" value="DNA/RNA polymerases"/>
    <property type="match status" value="2"/>
</dbReference>
<dbReference type="Pfam" id="PF18701">
    <property type="entry name" value="DUF5641"/>
    <property type="match status" value="1"/>
</dbReference>
<dbReference type="InterPro" id="IPR001584">
    <property type="entry name" value="Integrase_cat-core"/>
</dbReference>